<evidence type="ECO:0000313" key="5">
    <source>
        <dbReference type="Proteomes" id="UP000317422"/>
    </source>
</evidence>
<name>A0A543NNL2_9ACTN</name>
<dbReference type="InterPro" id="IPR006326">
    <property type="entry name" value="UDPGT_MGT-like"/>
</dbReference>
<evidence type="ECO:0000256" key="3">
    <source>
        <dbReference type="RuleBase" id="RU003718"/>
    </source>
</evidence>
<dbReference type="InterPro" id="IPR050426">
    <property type="entry name" value="Glycosyltransferase_28"/>
</dbReference>
<organism evidence="4 5">
    <name type="scientific">Haloactinospora alba</name>
    <dbReference type="NCBI Taxonomy" id="405555"/>
    <lineage>
        <taxon>Bacteria</taxon>
        <taxon>Bacillati</taxon>
        <taxon>Actinomycetota</taxon>
        <taxon>Actinomycetes</taxon>
        <taxon>Streptosporangiales</taxon>
        <taxon>Nocardiopsidaceae</taxon>
        <taxon>Haloactinospora</taxon>
    </lineage>
</organism>
<evidence type="ECO:0000313" key="4">
    <source>
        <dbReference type="EMBL" id="TQN33430.1"/>
    </source>
</evidence>
<comment type="similarity">
    <text evidence="1 3">Belongs to the UDP-glycosyltransferase family.</text>
</comment>
<gene>
    <name evidence="4" type="ORF">FHX37_3447</name>
</gene>
<dbReference type="NCBIfam" id="TIGR01426">
    <property type="entry name" value="MGT"/>
    <property type="match status" value="1"/>
</dbReference>
<evidence type="ECO:0000256" key="1">
    <source>
        <dbReference type="ARBA" id="ARBA00009995"/>
    </source>
</evidence>
<dbReference type="PROSITE" id="PS00375">
    <property type="entry name" value="UDPGT"/>
    <property type="match status" value="1"/>
</dbReference>
<dbReference type="GO" id="GO:0008194">
    <property type="term" value="F:UDP-glycosyltransferase activity"/>
    <property type="evidence" value="ECO:0007669"/>
    <property type="project" value="InterPro"/>
</dbReference>
<keyword evidence="2 3" id="KW-0808">Transferase</keyword>
<proteinExistence type="inferred from homology"/>
<dbReference type="PANTHER" id="PTHR48050">
    <property type="entry name" value="STEROL 3-BETA-GLUCOSYLTRANSFERASE"/>
    <property type="match status" value="1"/>
</dbReference>
<dbReference type="SUPFAM" id="SSF53756">
    <property type="entry name" value="UDP-Glycosyltransferase/glycogen phosphorylase"/>
    <property type="match status" value="1"/>
</dbReference>
<dbReference type="Pfam" id="PF00201">
    <property type="entry name" value="UDPGT"/>
    <property type="match status" value="1"/>
</dbReference>
<sequence>MSRRLHIAMVGIPATSHTLPSLEIIRELVARGHRVTYANDRTIADTVTATGAELVAYTSTLPTEDNAWPEDPIGAMDVFLDDAMAVLPQLRDAYGDDRPDLFLYDIAGYPARVLADNWGVPAVQLSPTYVAWGGYEEEVGSVLRQLPGADEHYAKFSAWLADNGAATTDPIAFTGRPPRALALIPRAMQPKADTVDPDVVSFVGPCFGDRGDQGDWTRPAGARNVLLVSLGSAFTRQPEFYRQCVAAFGGLPGWHVVLQIGAYVETAELGEIPDNVEVHHWVPQLAILGQADAFVTHAGMGGSSEGLHSGVPMIAVPQASDQFDNADRLVELGVARRVDTERATAETLRTALVELTSDPHVADRLAEFRREVRAEGGTQRAADLIEGMAD</sequence>
<evidence type="ECO:0000256" key="2">
    <source>
        <dbReference type="ARBA" id="ARBA00022679"/>
    </source>
</evidence>
<accession>A0A543NNL2</accession>
<dbReference type="GO" id="GO:0016758">
    <property type="term" value="F:hexosyltransferase activity"/>
    <property type="evidence" value="ECO:0007669"/>
    <property type="project" value="InterPro"/>
</dbReference>
<dbReference type="PANTHER" id="PTHR48050:SF13">
    <property type="entry name" value="STEROL 3-BETA-GLUCOSYLTRANSFERASE UGT80A2"/>
    <property type="match status" value="1"/>
</dbReference>
<dbReference type="GO" id="GO:0017000">
    <property type="term" value="P:antibiotic biosynthetic process"/>
    <property type="evidence" value="ECO:0007669"/>
    <property type="project" value="UniProtKB-ARBA"/>
</dbReference>
<dbReference type="FunFam" id="3.40.50.2000:FF:000072">
    <property type="entry name" value="Glycosyl transferase"/>
    <property type="match status" value="1"/>
</dbReference>
<dbReference type="Gene3D" id="3.40.50.2000">
    <property type="entry name" value="Glycogen Phosphorylase B"/>
    <property type="match status" value="2"/>
</dbReference>
<dbReference type="CDD" id="cd03784">
    <property type="entry name" value="GT1_Gtf-like"/>
    <property type="match status" value="1"/>
</dbReference>
<dbReference type="InterPro" id="IPR002213">
    <property type="entry name" value="UDP_glucos_trans"/>
</dbReference>
<dbReference type="EMBL" id="VFQC01000001">
    <property type="protein sequence ID" value="TQN33430.1"/>
    <property type="molecule type" value="Genomic_DNA"/>
</dbReference>
<dbReference type="AlphaFoldDB" id="A0A543NNL2"/>
<comment type="caution">
    <text evidence="4">The sequence shown here is derived from an EMBL/GenBank/DDBJ whole genome shotgun (WGS) entry which is preliminary data.</text>
</comment>
<keyword evidence="3" id="KW-0328">Glycosyltransferase</keyword>
<keyword evidence="5" id="KW-1185">Reference proteome</keyword>
<dbReference type="Proteomes" id="UP000317422">
    <property type="component" value="Unassembled WGS sequence"/>
</dbReference>
<dbReference type="InterPro" id="IPR035595">
    <property type="entry name" value="UDP_glycos_trans_CS"/>
</dbReference>
<protein>
    <submittedName>
        <fullName evidence="4">MGT family glycosyltransferase</fullName>
    </submittedName>
</protein>
<reference evidence="4 5" key="1">
    <citation type="submission" date="2019-06" db="EMBL/GenBank/DDBJ databases">
        <title>Sequencing the genomes of 1000 actinobacteria strains.</title>
        <authorList>
            <person name="Klenk H.-P."/>
        </authorList>
    </citation>
    <scope>NUCLEOTIDE SEQUENCE [LARGE SCALE GENOMIC DNA]</scope>
    <source>
        <strain evidence="4 5">DSM 45015</strain>
    </source>
</reference>